<feature type="compositionally biased region" description="Low complexity" evidence="1">
    <location>
        <begin position="105"/>
        <end position="123"/>
    </location>
</feature>
<dbReference type="PANTHER" id="PTHR28180">
    <property type="entry name" value="CONSERVED MITOCHONDRIAL PROTEIN-RELATED"/>
    <property type="match status" value="1"/>
</dbReference>
<evidence type="ECO:0000313" key="3">
    <source>
        <dbReference type="Proteomes" id="UP001174691"/>
    </source>
</evidence>
<feature type="region of interest" description="Disordered" evidence="1">
    <location>
        <begin position="105"/>
        <end position="127"/>
    </location>
</feature>
<dbReference type="AlphaFoldDB" id="A0AA38S810"/>
<dbReference type="InterPro" id="IPR052999">
    <property type="entry name" value="PTS1_Protein"/>
</dbReference>
<evidence type="ECO:0000256" key="1">
    <source>
        <dbReference type="SAM" id="MobiDB-lite"/>
    </source>
</evidence>
<accession>A0AA38S810</accession>
<dbReference type="PANTHER" id="PTHR28180:SF2">
    <property type="entry name" value="PEROXISOMAL PROTEIN 2"/>
    <property type="match status" value="1"/>
</dbReference>
<sequence length="248" mass="27254">MGPSNDTLDRDAVAFIEDLAARSVGTGLEHTWYCIAGCAFAACNEAKYVAEIFTVAIRSHENDTDFQKTILHRMKESLLKTGVIFGIPRLINAIRALIVAAPSPELHSTPPTSTPSRRTLTPSQADDRGLPYMRNIFRADLDPFLALMDAYCPDLRNLVVTTIYGVYQSDVSVLDAVTTSQLNIATLVPMDVPGEVAWHMRGTIRNGGSREQLEAAYGIAVDVCRVCGVVLRNEMPRPDDVVEAERLF</sequence>
<name>A0AA38S810_9PEZI</name>
<dbReference type="Gene3D" id="1.20.1290.10">
    <property type="entry name" value="AhpD-like"/>
    <property type="match status" value="1"/>
</dbReference>
<reference evidence="2" key="1">
    <citation type="submission" date="2022-07" db="EMBL/GenBank/DDBJ databases">
        <title>Fungi with potential for degradation of polypropylene.</title>
        <authorList>
            <person name="Gostincar C."/>
        </authorList>
    </citation>
    <scope>NUCLEOTIDE SEQUENCE</scope>
    <source>
        <strain evidence="2">EXF-13287</strain>
    </source>
</reference>
<dbReference type="InterPro" id="IPR029032">
    <property type="entry name" value="AhpD-like"/>
</dbReference>
<protein>
    <recommendedName>
        <fullName evidence="4">Carboxymuconolactone decarboxylase-like domain-containing protein</fullName>
    </recommendedName>
</protein>
<gene>
    <name evidence="2" type="ORF">NKR19_g4996</name>
</gene>
<keyword evidence="3" id="KW-1185">Reference proteome</keyword>
<dbReference type="Proteomes" id="UP001174691">
    <property type="component" value="Unassembled WGS sequence"/>
</dbReference>
<proteinExistence type="predicted"/>
<evidence type="ECO:0000313" key="2">
    <source>
        <dbReference type="EMBL" id="KAJ9151100.1"/>
    </source>
</evidence>
<dbReference type="EMBL" id="JANBVN010000066">
    <property type="protein sequence ID" value="KAJ9151100.1"/>
    <property type="molecule type" value="Genomic_DNA"/>
</dbReference>
<comment type="caution">
    <text evidence="2">The sequence shown here is derived from an EMBL/GenBank/DDBJ whole genome shotgun (WGS) entry which is preliminary data.</text>
</comment>
<dbReference type="SUPFAM" id="SSF69118">
    <property type="entry name" value="AhpD-like"/>
    <property type="match status" value="1"/>
</dbReference>
<evidence type="ECO:0008006" key="4">
    <source>
        <dbReference type="Google" id="ProtNLM"/>
    </source>
</evidence>
<organism evidence="2 3">
    <name type="scientific">Coniochaeta hoffmannii</name>
    <dbReference type="NCBI Taxonomy" id="91930"/>
    <lineage>
        <taxon>Eukaryota</taxon>
        <taxon>Fungi</taxon>
        <taxon>Dikarya</taxon>
        <taxon>Ascomycota</taxon>
        <taxon>Pezizomycotina</taxon>
        <taxon>Sordariomycetes</taxon>
        <taxon>Sordariomycetidae</taxon>
        <taxon>Coniochaetales</taxon>
        <taxon>Coniochaetaceae</taxon>
        <taxon>Coniochaeta</taxon>
    </lineage>
</organism>